<protein>
    <submittedName>
        <fullName evidence="1">Uncharacterized protein</fullName>
    </submittedName>
</protein>
<accession>E1TAM9</accession>
<dbReference type="AlphaFoldDB" id="E1TAM9"/>
<sequence length="280" mass="31899">MSQSLHIALDRQGADVVKQSPVPITHSGVDGLRMYDAGTPFKALGAMVVLDDDYHPISFPPVEHLAFYEEGATGGGINEIAMDLWLPRKPKSYSDAHAWTEYDKVVRKLAQETIDRINQAHWQRWIMFYDPRLSGRDTIAFAAGYRNRGYTAPGQDMWGVDPLYRMTQEDWSNLPEKTTCWTWIKNGASIQLRYEKESRNPRMPILFDTLRVTIKSADTTSGGFYGETKGDWKQFKQSEMQSMFEERKQKEEAAKSAGARILEDYKDYPVGGVTLPDTAR</sequence>
<dbReference type="EMBL" id="CP002217">
    <property type="protein sequence ID" value="ADN59058.1"/>
    <property type="molecule type" value="Genomic_DNA"/>
</dbReference>
<organism evidence="1">
    <name type="scientific">Burkholderia sp. (strain CCGE1003)</name>
    <dbReference type="NCBI Taxonomy" id="640512"/>
    <lineage>
        <taxon>Bacteria</taxon>
        <taxon>Pseudomonadati</taxon>
        <taxon>Pseudomonadota</taxon>
        <taxon>Betaproteobacteria</taxon>
        <taxon>Burkholderiales</taxon>
        <taxon>Burkholderiaceae</taxon>
        <taxon>Burkholderia</taxon>
    </lineage>
</organism>
<reference evidence="1" key="1">
    <citation type="submission" date="2010-09" db="EMBL/GenBank/DDBJ databases">
        <title>Complete sequence of chromosome1 of Burkholderia sp. CCGE1003.</title>
        <authorList>
            <consortium name="US DOE Joint Genome Institute"/>
            <person name="Lucas S."/>
            <person name="Copeland A."/>
            <person name="Lapidus A."/>
            <person name="Cheng J.-F."/>
            <person name="Bruce D."/>
            <person name="Goodwin L."/>
            <person name="Pitluck S."/>
            <person name="Daligault H."/>
            <person name="Davenport K."/>
            <person name="Detter J.C."/>
            <person name="Han C."/>
            <person name="Tapia R."/>
            <person name="Land M."/>
            <person name="Hauser L."/>
            <person name="Jeffries C."/>
            <person name="Kyrpides N."/>
            <person name="Ivanova N."/>
            <person name="Ovchinnikova G."/>
            <person name="Martinez-Romero E."/>
            <person name="Rogel M.A."/>
            <person name="Auchtung J."/>
            <person name="Tiedje J.M."/>
            <person name="Woyke T."/>
        </authorList>
    </citation>
    <scope>NUCLEOTIDE SEQUENCE</scope>
    <source>
        <strain evidence="1">CCGE1003</strain>
    </source>
</reference>
<proteinExistence type="predicted"/>
<dbReference type="HOGENOM" id="CLU_992794_0_0_4"/>
<name>E1TAM9_BURSG</name>
<dbReference type="KEGG" id="bgf:BC1003_3110"/>
<dbReference type="STRING" id="640512.BC1003_3110"/>
<dbReference type="eggNOG" id="ENOG50316QW">
    <property type="taxonomic scope" value="Bacteria"/>
</dbReference>
<gene>
    <name evidence="1" type="ordered locus">BC1003_3110</name>
</gene>
<evidence type="ECO:0000313" key="1">
    <source>
        <dbReference type="EMBL" id="ADN59058.1"/>
    </source>
</evidence>